<dbReference type="GO" id="GO:0015385">
    <property type="term" value="F:sodium:proton antiporter activity"/>
    <property type="evidence" value="ECO:0007669"/>
    <property type="project" value="UniProtKB-UniRule"/>
</dbReference>
<keyword evidence="6" id="KW-0915">Sodium</keyword>
<keyword evidence="6" id="KW-0739">Sodium transport</keyword>
<dbReference type="AlphaFoldDB" id="A0A6I4UXQ8"/>
<accession>A0A6I4UXQ8</accession>
<comment type="function">
    <text evidence="6">Na(+)/H(+) antiporter that extrudes sodium in exchange for external protons.</text>
</comment>
<dbReference type="Pfam" id="PF06965">
    <property type="entry name" value="Na_H_antiport_1"/>
    <property type="match status" value="1"/>
</dbReference>
<reference evidence="7 8" key="1">
    <citation type="submission" date="2019-12" db="EMBL/GenBank/DDBJ databases">
        <title>Genomic-based taxomic classification of the family Erythrobacteraceae.</title>
        <authorList>
            <person name="Xu L."/>
        </authorList>
    </citation>
    <scope>NUCLEOTIDE SEQUENCE [LARGE SCALE GENOMIC DNA]</scope>
    <source>
        <strain evidence="7 8">MCCC 1K02066</strain>
    </source>
</reference>
<feature type="transmembrane region" description="Helical" evidence="6">
    <location>
        <begin position="102"/>
        <end position="120"/>
    </location>
</feature>
<dbReference type="Proteomes" id="UP000469159">
    <property type="component" value="Unassembled WGS sequence"/>
</dbReference>
<dbReference type="PANTHER" id="PTHR30341">
    <property type="entry name" value="SODIUM ION/PROTON ANTIPORTER NHAA-RELATED"/>
    <property type="match status" value="1"/>
</dbReference>
<gene>
    <name evidence="6 7" type="primary">nhaA</name>
    <name evidence="7" type="ORF">GRI75_08935</name>
</gene>
<dbReference type="EMBL" id="WTYK01000004">
    <property type="protein sequence ID" value="MXP41765.1"/>
    <property type="molecule type" value="Genomic_DNA"/>
</dbReference>
<keyword evidence="6" id="KW-0813">Transport</keyword>
<evidence type="ECO:0000256" key="2">
    <source>
        <dbReference type="ARBA" id="ARBA00022475"/>
    </source>
</evidence>
<protein>
    <recommendedName>
        <fullName evidence="6">Na(+)/H(+) antiporter NhaA</fullName>
    </recommendedName>
    <alternativeName>
        <fullName evidence="6">Sodium/proton antiporter NhaA</fullName>
    </alternativeName>
</protein>
<dbReference type="RefSeq" id="WP_160746612.1">
    <property type="nucleotide sequence ID" value="NZ_WTYK01000004.1"/>
</dbReference>
<evidence type="ECO:0000256" key="4">
    <source>
        <dbReference type="ARBA" id="ARBA00022989"/>
    </source>
</evidence>
<proteinExistence type="inferred from homology"/>
<feature type="transmembrane region" description="Helical" evidence="6">
    <location>
        <begin position="261"/>
        <end position="282"/>
    </location>
</feature>
<dbReference type="OrthoDB" id="9808135at2"/>
<comment type="subcellular location">
    <subcellularLocation>
        <location evidence="1">Cell inner membrane</location>
        <topology evidence="1">Multi-pass membrane protein</topology>
    </subcellularLocation>
    <subcellularLocation>
        <location evidence="6">Cell membrane</location>
        <topology evidence="6">Multi-pass membrane protein</topology>
    </subcellularLocation>
</comment>
<dbReference type="GO" id="GO:0006885">
    <property type="term" value="P:regulation of pH"/>
    <property type="evidence" value="ECO:0007669"/>
    <property type="project" value="UniProtKB-UniRule"/>
</dbReference>
<feature type="transmembrane region" description="Helical" evidence="6">
    <location>
        <begin position="334"/>
        <end position="356"/>
    </location>
</feature>
<organism evidence="7 8">
    <name type="scientific">Croceibacterium soli</name>
    <dbReference type="NCBI Taxonomy" id="1739690"/>
    <lineage>
        <taxon>Bacteria</taxon>
        <taxon>Pseudomonadati</taxon>
        <taxon>Pseudomonadota</taxon>
        <taxon>Alphaproteobacteria</taxon>
        <taxon>Sphingomonadales</taxon>
        <taxon>Erythrobacteraceae</taxon>
        <taxon>Croceibacterium</taxon>
    </lineage>
</organism>
<dbReference type="GO" id="GO:0005886">
    <property type="term" value="C:plasma membrane"/>
    <property type="evidence" value="ECO:0007669"/>
    <property type="project" value="UniProtKB-SubCell"/>
</dbReference>
<dbReference type="NCBIfam" id="NF007111">
    <property type="entry name" value="PRK09560.1"/>
    <property type="match status" value="1"/>
</dbReference>
<dbReference type="PANTHER" id="PTHR30341:SF0">
    <property type="entry name" value="NA(+)_H(+) ANTIPORTER NHAA"/>
    <property type="match status" value="1"/>
</dbReference>
<evidence type="ECO:0000256" key="6">
    <source>
        <dbReference type="HAMAP-Rule" id="MF_01844"/>
    </source>
</evidence>
<dbReference type="NCBIfam" id="TIGR00773">
    <property type="entry name" value="NhaA"/>
    <property type="match status" value="1"/>
</dbReference>
<keyword evidence="6" id="KW-0406">Ion transport</keyword>
<feature type="transmembrane region" description="Helical" evidence="6">
    <location>
        <begin position="368"/>
        <end position="388"/>
    </location>
</feature>
<evidence type="ECO:0000256" key="1">
    <source>
        <dbReference type="ARBA" id="ARBA00004429"/>
    </source>
</evidence>
<dbReference type="InterPro" id="IPR004670">
    <property type="entry name" value="NhaA"/>
</dbReference>
<evidence type="ECO:0000313" key="7">
    <source>
        <dbReference type="EMBL" id="MXP41765.1"/>
    </source>
</evidence>
<dbReference type="NCBIfam" id="NF007112">
    <property type="entry name" value="PRK09561.1"/>
    <property type="match status" value="1"/>
</dbReference>
<evidence type="ECO:0000313" key="8">
    <source>
        <dbReference type="Proteomes" id="UP000469159"/>
    </source>
</evidence>
<comment type="caution">
    <text evidence="7">The sequence shown here is derived from an EMBL/GenBank/DDBJ whole genome shotgun (WGS) entry which is preliminary data.</text>
</comment>
<feature type="transmembrane region" description="Helical" evidence="6">
    <location>
        <begin position="214"/>
        <end position="241"/>
    </location>
</feature>
<feature type="transmembrane region" description="Helical" evidence="6">
    <location>
        <begin position="62"/>
        <end position="81"/>
    </location>
</feature>
<keyword evidence="5 6" id="KW-0472">Membrane</keyword>
<sequence>MAERILSAAVRPFRALFVSDAFAGVLLIAVAALAIGLANSPFASTYFEVFHARLAWSPIPKLYNLHLWINDALMAVFFFVIGLEVKREVIAGNLADPRQRRLPVLAAMAGMAAPALVYFWVAGSEYSLQRGWAIPAATDIAFAMGVIGLLGSRVPAALRLFLLTVAVVDDLGAVIIIAVFYTANIKLAWLLAALGIVAVMIAFNRYGMRRISPFILAALALWYCVLNSGVHATIAGVVAALTIPMRTRDGHSMLETMEHALVGWNAYLVVPLFGFANAGVALGQIGLDALFDPLPLAIAGGLVVGKQVGIFGSIVAADKLGFARRPEGASWAQIWGTAVLCGIGFTMSLFIGALAFPRDPLLVEEAKLGVLTGSLISAILGYLILRFARPLEQPGNA</sequence>
<keyword evidence="8" id="KW-1185">Reference proteome</keyword>
<comment type="similarity">
    <text evidence="6">Belongs to the NhaA Na(+)/H(+) (TC 2.A.33) antiporter family.</text>
</comment>
<feature type="transmembrane region" description="Helical" evidence="6">
    <location>
        <begin position="187"/>
        <end position="207"/>
    </location>
</feature>
<dbReference type="HAMAP" id="MF_01844">
    <property type="entry name" value="NhaA"/>
    <property type="match status" value="1"/>
</dbReference>
<feature type="transmembrane region" description="Helical" evidence="6">
    <location>
        <begin position="21"/>
        <end position="42"/>
    </location>
</feature>
<feature type="transmembrane region" description="Helical" evidence="6">
    <location>
        <begin position="132"/>
        <end position="151"/>
    </location>
</feature>
<dbReference type="InterPro" id="IPR023171">
    <property type="entry name" value="Na/H_antiporter_dom_sf"/>
</dbReference>
<dbReference type="Gene3D" id="1.20.1530.10">
    <property type="entry name" value="Na+/H+ antiporter like domain"/>
    <property type="match status" value="1"/>
</dbReference>
<keyword evidence="6" id="KW-0050">Antiport</keyword>
<comment type="catalytic activity">
    <reaction evidence="6">
        <text>Na(+)(in) + 2 H(+)(out) = Na(+)(out) + 2 H(+)(in)</text>
        <dbReference type="Rhea" id="RHEA:29251"/>
        <dbReference type="ChEBI" id="CHEBI:15378"/>
        <dbReference type="ChEBI" id="CHEBI:29101"/>
    </reaction>
</comment>
<keyword evidence="4 6" id="KW-1133">Transmembrane helix</keyword>
<evidence type="ECO:0000256" key="5">
    <source>
        <dbReference type="ARBA" id="ARBA00023136"/>
    </source>
</evidence>
<feature type="transmembrane region" description="Helical" evidence="6">
    <location>
        <begin position="294"/>
        <end position="314"/>
    </location>
</feature>
<keyword evidence="2 6" id="KW-1003">Cell membrane</keyword>
<keyword evidence="3 6" id="KW-0812">Transmembrane</keyword>
<name>A0A6I4UXQ8_9SPHN</name>
<evidence type="ECO:0000256" key="3">
    <source>
        <dbReference type="ARBA" id="ARBA00022692"/>
    </source>
</evidence>
<feature type="transmembrane region" description="Helical" evidence="6">
    <location>
        <begin position="158"/>
        <end position="181"/>
    </location>
</feature>